<dbReference type="PANTHER" id="PTHR24421">
    <property type="entry name" value="NITRATE/NITRITE SENSOR PROTEIN NARX-RELATED"/>
    <property type="match status" value="1"/>
</dbReference>
<dbReference type="EC" id="2.7.13.3" evidence="2"/>
<keyword evidence="10" id="KW-0472">Membrane</keyword>
<keyword evidence="9" id="KW-0175">Coiled coil</keyword>
<keyword evidence="15" id="KW-1185">Reference proteome</keyword>
<feature type="domain" description="Signal transduction histidine kinase subgroup 3 dimerisation and phosphoacceptor" evidence="12">
    <location>
        <begin position="219"/>
        <end position="285"/>
    </location>
</feature>
<comment type="catalytic activity">
    <reaction evidence="1">
        <text>ATP + protein L-histidine = ADP + protein N-phospho-L-histidine.</text>
        <dbReference type="EC" id="2.7.13.3"/>
    </reaction>
</comment>
<dbReference type="Pfam" id="PF23539">
    <property type="entry name" value="DUF7134"/>
    <property type="match status" value="1"/>
</dbReference>
<organism evidence="14 15">
    <name type="scientific">Paramicrobacterium humi</name>
    <dbReference type="NCBI Taxonomy" id="640635"/>
    <lineage>
        <taxon>Bacteria</taxon>
        <taxon>Bacillati</taxon>
        <taxon>Actinomycetota</taxon>
        <taxon>Actinomycetes</taxon>
        <taxon>Micrococcales</taxon>
        <taxon>Microbacteriaceae</taxon>
        <taxon>Paramicrobacterium</taxon>
    </lineage>
</organism>
<dbReference type="InterPro" id="IPR036890">
    <property type="entry name" value="HATPase_C_sf"/>
</dbReference>
<gene>
    <name evidence="14" type="ORF">SAMN04489806_1776</name>
</gene>
<evidence type="ECO:0000256" key="5">
    <source>
        <dbReference type="ARBA" id="ARBA00022741"/>
    </source>
</evidence>
<evidence type="ECO:0000256" key="6">
    <source>
        <dbReference type="ARBA" id="ARBA00022777"/>
    </source>
</evidence>
<dbReference type="RefSeq" id="WP_091182774.1">
    <property type="nucleotide sequence ID" value="NZ_FNRY01000001.1"/>
</dbReference>
<evidence type="ECO:0000259" key="11">
    <source>
        <dbReference type="Pfam" id="PF02518"/>
    </source>
</evidence>
<feature type="transmembrane region" description="Helical" evidence="10">
    <location>
        <begin position="124"/>
        <end position="143"/>
    </location>
</feature>
<keyword evidence="10" id="KW-1133">Transmembrane helix</keyword>
<name>A0A1H4M7A7_9MICO</name>
<evidence type="ECO:0000256" key="9">
    <source>
        <dbReference type="SAM" id="Coils"/>
    </source>
</evidence>
<dbReference type="Pfam" id="PF02518">
    <property type="entry name" value="HATPase_c"/>
    <property type="match status" value="1"/>
</dbReference>
<keyword evidence="6 14" id="KW-0418">Kinase</keyword>
<feature type="transmembrane region" description="Helical" evidence="10">
    <location>
        <begin position="100"/>
        <end position="117"/>
    </location>
</feature>
<feature type="transmembrane region" description="Helical" evidence="10">
    <location>
        <begin position="53"/>
        <end position="71"/>
    </location>
</feature>
<evidence type="ECO:0000256" key="10">
    <source>
        <dbReference type="SAM" id="Phobius"/>
    </source>
</evidence>
<evidence type="ECO:0000313" key="14">
    <source>
        <dbReference type="EMBL" id="SEB78697.1"/>
    </source>
</evidence>
<dbReference type="PANTHER" id="PTHR24421:SF10">
    <property type="entry name" value="NITRATE_NITRITE SENSOR PROTEIN NARQ"/>
    <property type="match status" value="1"/>
</dbReference>
<dbReference type="InterPro" id="IPR055558">
    <property type="entry name" value="DUF7134"/>
</dbReference>
<feature type="transmembrane region" description="Helical" evidence="10">
    <location>
        <begin position="22"/>
        <end position="41"/>
    </location>
</feature>
<dbReference type="OrthoDB" id="227596at2"/>
<dbReference type="InterPro" id="IPR050482">
    <property type="entry name" value="Sensor_HK_TwoCompSys"/>
</dbReference>
<feature type="transmembrane region" description="Helical" evidence="10">
    <location>
        <begin position="163"/>
        <end position="184"/>
    </location>
</feature>
<evidence type="ECO:0000256" key="4">
    <source>
        <dbReference type="ARBA" id="ARBA00022679"/>
    </source>
</evidence>
<feature type="domain" description="DUF7134" evidence="13">
    <location>
        <begin position="25"/>
        <end position="166"/>
    </location>
</feature>
<dbReference type="GO" id="GO:0016020">
    <property type="term" value="C:membrane"/>
    <property type="evidence" value="ECO:0007669"/>
    <property type="project" value="InterPro"/>
</dbReference>
<dbReference type="GO" id="GO:0046983">
    <property type="term" value="F:protein dimerization activity"/>
    <property type="evidence" value="ECO:0007669"/>
    <property type="project" value="InterPro"/>
</dbReference>
<keyword evidence="8" id="KW-0902">Two-component regulatory system</keyword>
<keyword evidence="5" id="KW-0547">Nucleotide-binding</keyword>
<evidence type="ECO:0000259" key="13">
    <source>
        <dbReference type="Pfam" id="PF23539"/>
    </source>
</evidence>
<reference evidence="14 15" key="1">
    <citation type="submission" date="2016-10" db="EMBL/GenBank/DDBJ databases">
        <authorList>
            <person name="de Groot N.N."/>
        </authorList>
    </citation>
    <scope>NUCLEOTIDE SEQUENCE [LARGE SCALE GENOMIC DNA]</scope>
    <source>
        <strain evidence="14 15">DSM 21799</strain>
    </source>
</reference>
<dbReference type="Gene3D" id="3.30.565.10">
    <property type="entry name" value="Histidine kinase-like ATPase, C-terminal domain"/>
    <property type="match status" value="1"/>
</dbReference>
<dbReference type="Pfam" id="PF07730">
    <property type="entry name" value="HisKA_3"/>
    <property type="match status" value="1"/>
</dbReference>
<proteinExistence type="predicted"/>
<protein>
    <recommendedName>
        <fullName evidence="2">histidine kinase</fullName>
        <ecNumber evidence="2">2.7.13.3</ecNumber>
    </recommendedName>
</protein>
<keyword evidence="7" id="KW-0067">ATP-binding</keyword>
<evidence type="ECO:0000256" key="3">
    <source>
        <dbReference type="ARBA" id="ARBA00022553"/>
    </source>
</evidence>
<keyword evidence="3" id="KW-0597">Phosphoprotein</keyword>
<dbReference type="Proteomes" id="UP000199183">
    <property type="component" value="Unassembled WGS sequence"/>
</dbReference>
<evidence type="ECO:0000256" key="7">
    <source>
        <dbReference type="ARBA" id="ARBA00022840"/>
    </source>
</evidence>
<dbReference type="SUPFAM" id="SSF55874">
    <property type="entry name" value="ATPase domain of HSP90 chaperone/DNA topoisomerase II/histidine kinase"/>
    <property type="match status" value="1"/>
</dbReference>
<feature type="domain" description="Histidine kinase/HSP90-like ATPase" evidence="11">
    <location>
        <begin position="335"/>
        <end position="423"/>
    </location>
</feature>
<sequence length="433" mass="46635">MSILIDPTDAAWRRPAATERQLRGDLIGGLVLFCCMVPSAVLHELAGAMQKPAPMWVTIIWALVLCGAISVRRRWPSIVALVVAAAYIAGMEAGTAEFVFSQIVLFISLYTVGAWVPDRVRGRFVRGAVIGAMFMWLLFSIFHTATDPSVRETSGFATQTALLAFWSIQTITNLLYFGGAVYFGNHTYAAARQRAELEYRSEQLERERERTAAQAVALERVRIARELHDVVAHHVSVMGVQAGAARTVLESNPDAARGALAHVESNARAAIDELHALVGTLRESENGEQETPDHGASTIDLSALQSLVDESTAAKMPTTLEVLGEPRDVPGVVAVSVYRIAQEALTNARKYAGSGASADVRVRFVDGDVELEVTNTGSVPGRPRKGGLGQIGMRERVSAVGGAIEMGPRSRGGYLVRARIPLPERAEPTGARA</sequence>
<feature type="coiled-coil region" evidence="9">
    <location>
        <begin position="192"/>
        <end position="221"/>
    </location>
</feature>
<dbReference type="InterPro" id="IPR003594">
    <property type="entry name" value="HATPase_dom"/>
</dbReference>
<evidence type="ECO:0000256" key="8">
    <source>
        <dbReference type="ARBA" id="ARBA00023012"/>
    </source>
</evidence>
<dbReference type="GO" id="GO:0000155">
    <property type="term" value="F:phosphorelay sensor kinase activity"/>
    <property type="evidence" value="ECO:0007669"/>
    <property type="project" value="InterPro"/>
</dbReference>
<keyword evidence="4" id="KW-0808">Transferase</keyword>
<accession>A0A1H4M7A7</accession>
<evidence type="ECO:0000313" key="15">
    <source>
        <dbReference type="Proteomes" id="UP000199183"/>
    </source>
</evidence>
<feature type="transmembrane region" description="Helical" evidence="10">
    <location>
        <begin position="78"/>
        <end position="94"/>
    </location>
</feature>
<keyword evidence="10" id="KW-0812">Transmembrane</keyword>
<dbReference type="GO" id="GO:0005524">
    <property type="term" value="F:ATP binding"/>
    <property type="evidence" value="ECO:0007669"/>
    <property type="project" value="UniProtKB-KW"/>
</dbReference>
<dbReference type="STRING" id="640635.SAMN04489806_1776"/>
<dbReference type="CDD" id="cd16917">
    <property type="entry name" value="HATPase_UhpB-NarQ-NarX-like"/>
    <property type="match status" value="1"/>
</dbReference>
<dbReference type="EMBL" id="FNRY01000001">
    <property type="protein sequence ID" value="SEB78697.1"/>
    <property type="molecule type" value="Genomic_DNA"/>
</dbReference>
<dbReference type="AlphaFoldDB" id="A0A1H4M7A7"/>
<evidence type="ECO:0000259" key="12">
    <source>
        <dbReference type="Pfam" id="PF07730"/>
    </source>
</evidence>
<evidence type="ECO:0000256" key="2">
    <source>
        <dbReference type="ARBA" id="ARBA00012438"/>
    </source>
</evidence>
<dbReference type="InterPro" id="IPR011712">
    <property type="entry name" value="Sig_transdc_His_kin_sub3_dim/P"/>
</dbReference>
<dbReference type="Gene3D" id="1.20.5.1930">
    <property type="match status" value="1"/>
</dbReference>
<evidence type="ECO:0000256" key="1">
    <source>
        <dbReference type="ARBA" id="ARBA00000085"/>
    </source>
</evidence>